<keyword evidence="1" id="KW-0175">Coiled coil</keyword>
<protein>
    <submittedName>
        <fullName evidence="2">Uncharacterized protein</fullName>
    </submittedName>
</protein>
<sequence>MYKQLQLLPTKGASDLCFLDIGTALNTLHFLVVVNRLAFDSTGKANNDATSHVYKFIGEKFEPFQSIAIDSKTTGCLAFQHFTVLGQWWKIGFNIFHVVGAVANSNPAKSYNDNLFSLKFSHHLNASLSTVYSKGMSTCHQLRSELEVDPLRLIRELYPRAVKKNDTVIQLGKVDFSSLKAGRVWTNQVVLKSNMSRLGATQVIQLKRLSNKMEQLGLKLQALTKRFKQAMRTNGDYVIHGNVHFKSLVSTCRGSDKLSEGCVFENVTAKTINSVDIADTYHHAVIDSDKPISSLKTKRLEIRNGNPIKTTSLSGRGIKEYITVDEDLKFQDKIRIEGNLHVNGHLSVKGLVDERDISPNSLLLRQGIQHLNWTLKTTDVHLKNLKAHYINGRNISHLYQNAISNTGNFTLLQPKFFSSLSVSKLNLNGLINQINLTTLESNSMKLAGGQVVTGIHGYLNAHLGRAVLNGSLNGKQFPADFVSFGQNDQLKFKKLQLTQDATMVRLTVTEKIDDMRVTNGSWGTNLFKKSSIQKQVVTGKKRFENLNSNWDVFSKTFNQRPMDVFATNSSLYGHTEELLTYDSVTVQGEVTFEKPLSVNDTEGVGIQMLEENGILLSTKDFPPLRSITFKDNIRISGDLTPVKLDGVLVSDFINKDRKIPFDFNGRKEFSNPVSMNHTFTLLYTLNGYDLRDLWKRSLKIDGDQMLLGALLIKNDVDIVKIKAQNSQLVSLTSSTVLTGSKHFQKLHIEGNWFADTLNIAGLFNDVDMSSWKNDTVLKTGEHQTIISQKSLISLAAQNAEIVAMDDLDIKRLLDVVLVHQPATLYSDIVLNGTVFTNGIVANGNIDGVNSNAPLNWLRYGVNQNISGNVEIRGSLNVGDFRQDSWMVNAVDLNVLLQDAVRINDLKEFSSLKFDHIVIDDLKVEGLIQGHNVTEELVLKDSNVHRTISGVKSFAGPLVSDSLRVVKDLNGVDPKQVCQNPIPPQTSKWIVYGNVLMKRDTKLNTSKVNDLMLGETTRHLWLKEANVDIKPQQKFKDVIMNGVLSERIVNKVNFTDLSRRSVKLLSRPEQRINAFHRFQSLQASNITVESLNSSRINDIDVNHITNAVLLRDTEQNISNPIKFQDLIASNVTMGGLLNEVDVNTTLMRIDRGNVVTGKKSVKTLSVQGSIDVCNNCSVGTFDISNWASRAVLRKGNFTLPGAKFESLVFQQPLNLNGTLNNVAVSRDLVLTLSDQQEMNGRMSLSSLLPHNMLFSSEQVPLYQQSTEGFKVAGQFTNLQVNGLYDGISLPHFYDQLVRRDSSVVFSEPVVLSSLIARNFQDSSTNSTIGDIITLPLNATHHVADSPAIPPEMRQRSLSSLVQKIKRVVSRQSVELRFFEEMTVPRAIPRSADYIYAWETRGGEIELCSYDEAQGELFYSSSTSPLMKGVELIGVAYLKDTEDFAVTALNRSSSSQESHDSFIFSPKASGELARQTIPTDFPIGATVFLLSNSSCYLFLELTSDSLIYCRSLGSNETYALFQRLPTVDGRLVTVGYHYSTGLPLLTIASVAQRGYGHITVWNFNVTSGWFQPWKTIVTLQIVALDCICNEAQCLLVTVAPSKPAAIPGQVIVWSLNDVGPPTRLQRITFSEPIDAKFSRLPDGRLTLMVLQTNGVDNVSVYVWRGLLQFQHDTTVRVPGAKFLQLISNDAKLMLALSVTSSIVTELPYGPLRMFRAQFVGQISTN</sequence>
<dbReference type="Proteomes" id="UP000000305">
    <property type="component" value="Unassembled WGS sequence"/>
</dbReference>
<name>E9G0H6_DAPPU</name>
<gene>
    <name evidence="2" type="ORF">DAPPUDRAFT_307119</name>
</gene>
<dbReference type="EMBL" id="GL732528">
    <property type="protein sequence ID" value="EFX86904.1"/>
    <property type="molecule type" value="Genomic_DNA"/>
</dbReference>
<dbReference type="KEGG" id="dpx:DAPPUDRAFT_307119"/>
<evidence type="ECO:0000313" key="2">
    <source>
        <dbReference type="EMBL" id="EFX86904.1"/>
    </source>
</evidence>
<dbReference type="HOGENOM" id="CLU_240212_0_0_1"/>
<evidence type="ECO:0000256" key="1">
    <source>
        <dbReference type="SAM" id="Coils"/>
    </source>
</evidence>
<dbReference type="OrthoDB" id="188713at2759"/>
<evidence type="ECO:0000313" key="3">
    <source>
        <dbReference type="Proteomes" id="UP000000305"/>
    </source>
</evidence>
<dbReference type="InParanoid" id="E9G0H6"/>
<proteinExistence type="predicted"/>
<dbReference type="PhylomeDB" id="E9G0H6"/>
<keyword evidence="3" id="KW-1185">Reference proteome</keyword>
<reference evidence="2 3" key="1">
    <citation type="journal article" date="2011" name="Science">
        <title>The ecoresponsive genome of Daphnia pulex.</title>
        <authorList>
            <person name="Colbourne J.K."/>
            <person name="Pfrender M.E."/>
            <person name="Gilbert D."/>
            <person name="Thomas W.K."/>
            <person name="Tucker A."/>
            <person name="Oakley T.H."/>
            <person name="Tokishita S."/>
            <person name="Aerts A."/>
            <person name="Arnold G.J."/>
            <person name="Basu M.K."/>
            <person name="Bauer D.J."/>
            <person name="Caceres C.E."/>
            <person name="Carmel L."/>
            <person name="Casola C."/>
            <person name="Choi J.H."/>
            <person name="Detter J.C."/>
            <person name="Dong Q."/>
            <person name="Dusheyko S."/>
            <person name="Eads B.D."/>
            <person name="Frohlich T."/>
            <person name="Geiler-Samerotte K.A."/>
            <person name="Gerlach D."/>
            <person name="Hatcher P."/>
            <person name="Jogdeo S."/>
            <person name="Krijgsveld J."/>
            <person name="Kriventseva E.V."/>
            <person name="Kultz D."/>
            <person name="Laforsch C."/>
            <person name="Lindquist E."/>
            <person name="Lopez J."/>
            <person name="Manak J.R."/>
            <person name="Muller J."/>
            <person name="Pangilinan J."/>
            <person name="Patwardhan R.P."/>
            <person name="Pitluck S."/>
            <person name="Pritham E.J."/>
            <person name="Rechtsteiner A."/>
            <person name="Rho M."/>
            <person name="Rogozin I.B."/>
            <person name="Sakarya O."/>
            <person name="Salamov A."/>
            <person name="Schaack S."/>
            <person name="Shapiro H."/>
            <person name="Shiga Y."/>
            <person name="Skalitzky C."/>
            <person name="Smith Z."/>
            <person name="Souvorov A."/>
            <person name="Sung W."/>
            <person name="Tang Z."/>
            <person name="Tsuchiya D."/>
            <person name="Tu H."/>
            <person name="Vos H."/>
            <person name="Wang M."/>
            <person name="Wolf Y.I."/>
            <person name="Yamagata H."/>
            <person name="Yamada T."/>
            <person name="Ye Y."/>
            <person name="Shaw J.R."/>
            <person name="Andrews J."/>
            <person name="Crease T.J."/>
            <person name="Tang H."/>
            <person name="Lucas S.M."/>
            <person name="Robertson H.M."/>
            <person name="Bork P."/>
            <person name="Koonin E.V."/>
            <person name="Zdobnov E.M."/>
            <person name="Grigoriev I.V."/>
            <person name="Lynch M."/>
            <person name="Boore J.L."/>
        </authorList>
    </citation>
    <scope>NUCLEOTIDE SEQUENCE [LARGE SCALE GENOMIC DNA]</scope>
</reference>
<feature type="coiled-coil region" evidence="1">
    <location>
        <begin position="206"/>
        <end position="233"/>
    </location>
</feature>
<accession>E9G0H6</accession>
<organism evidence="2 3">
    <name type="scientific">Daphnia pulex</name>
    <name type="common">Water flea</name>
    <dbReference type="NCBI Taxonomy" id="6669"/>
    <lineage>
        <taxon>Eukaryota</taxon>
        <taxon>Metazoa</taxon>
        <taxon>Ecdysozoa</taxon>
        <taxon>Arthropoda</taxon>
        <taxon>Crustacea</taxon>
        <taxon>Branchiopoda</taxon>
        <taxon>Diplostraca</taxon>
        <taxon>Cladocera</taxon>
        <taxon>Anomopoda</taxon>
        <taxon>Daphniidae</taxon>
        <taxon>Daphnia</taxon>
    </lineage>
</organism>